<dbReference type="Proteomes" id="UP000636709">
    <property type="component" value="Unassembled WGS sequence"/>
</dbReference>
<sequence length="125" mass="14500">MEHRGHRSMLIILIDEQGTKMEGIVYVVRLNLINNMLVQGETYDFMRVAFSPTYDHPGANIFHLYSEYYVLIGTHTMINEPPRTVIIPECPVTFREFEDVYQQPQNTFAGISRKMLCAFSLVHDS</sequence>
<evidence type="ECO:0000313" key="1">
    <source>
        <dbReference type="EMBL" id="KAF8668301.1"/>
    </source>
</evidence>
<proteinExistence type="predicted"/>
<evidence type="ECO:0000313" key="2">
    <source>
        <dbReference type="Proteomes" id="UP000636709"/>
    </source>
</evidence>
<gene>
    <name evidence="1" type="ORF">HU200_052357</name>
</gene>
<comment type="caution">
    <text evidence="1">The sequence shown here is derived from an EMBL/GenBank/DDBJ whole genome shotgun (WGS) entry which is preliminary data.</text>
</comment>
<keyword evidence="2" id="KW-1185">Reference proteome</keyword>
<reference evidence="1" key="1">
    <citation type="submission" date="2020-07" db="EMBL/GenBank/DDBJ databases">
        <title>Genome sequence and genetic diversity analysis of an under-domesticated orphan crop, white fonio (Digitaria exilis).</title>
        <authorList>
            <person name="Bennetzen J.L."/>
            <person name="Chen S."/>
            <person name="Ma X."/>
            <person name="Wang X."/>
            <person name="Yssel A.E.J."/>
            <person name="Chaluvadi S.R."/>
            <person name="Johnson M."/>
            <person name="Gangashetty P."/>
            <person name="Hamidou F."/>
            <person name="Sanogo M.D."/>
            <person name="Zwaenepoel A."/>
            <person name="Wallace J."/>
            <person name="Van De Peer Y."/>
            <person name="Van Deynze A."/>
        </authorList>
    </citation>
    <scope>NUCLEOTIDE SEQUENCE</scope>
    <source>
        <tissue evidence="1">Leaves</tissue>
    </source>
</reference>
<protein>
    <submittedName>
        <fullName evidence="1">Uncharacterized protein</fullName>
    </submittedName>
</protein>
<organism evidence="1 2">
    <name type="scientific">Digitaria exilis</name>
    <dbReference type="NCBI Taxonomy" id="1010633"/>
    <lineage>
        <taxon>Eukaryota</taxon>
        <taxon>Viridiplantae</taxon>
        <taxon>Streptophyta</taxon>
        <taxon>Embryophyta</taxon>
        <taxon>Tracheophyta</taxon>
        <taxon>Spermatophyta</taxon>
        <taxon>Magnoliopsida</taxon>
        <taxon>Liliopsida</taxon>
        <taxon>Poales</taxon>
        <taxon>Poaceae</taxon>
        <taxon>PACMAD clade</taxon>
        <taxon>Panicoideae</taxon>
        <taxon>Panicodae</taxon>
        <taxon>Paniceae</taxon>
        <taxon>Anthephorinae</taxon>
        <taxon>Digitaria</taxon>
    </lineage>
</organism>
<accession>A0A835E7D1</accession>
<dbReference type="EMBL" id="JACEFO010002278">
    <property type="protein sequence ID" value="KAF8668301.1"/>
    <property type="molecule type" value="Genomic_DNA"/>
</dbReference>
<name>A0A835E7D1_9POAL</name>
<dbReference type="AlphaFoldDB" id="A0A835E7D1"/>
<dbReference type="OrthoDB" id="686632at2759"/>